<feature type="non-terminal residue" evidence="6">
    <location>
        <position position="1"/>
    </location>
</feature>
<protein>
    <recommendedName>
        <fullName evidence="1">Ferritin light chain</fullName>
    </recommendedName>
</protein>
<proteinExistence type="predicted"/>
<dbReference type="GO" id="GO:0006879">
    <property type="term" value="P:intracellular iron ion homeostasis"/>
    <property type="evidence" value="ECO:0007669"/>
    <property type="project" value="InterPro"/>
</dbReference>
<feature type="region of interest" description="Disordered" evidence="5">
    <location>
        <begin position="125"/>
        <end position="148"/>
    </location>
</feature>
<dbReference type="InterPro" id="IPR001519">
    <property type="entry name" value="Ferritin"/>
</dbReference>
<dbReference type="GO" id="GO:0008199">
    <property type="term" value="F:ferric iron binding"/>
    <property type="evidence" value="ECO:0007669"/>
    <property type="project" value="InterPro"/>
</dbReference>
<feature type="region of interest" description="Disordered" evidence="5">
    <location>
        <begin position="1"/>
        <end position="20"/>
    </location>
</feature>
<dbReference type="PANTHER" id="PTHR11431">
    <property type="entry name" value="FERRITIN"/>
    <property type="match status" value="1"/>
</dbReference>
<dbReference type="GO" id="GO:0006826">
    <property type="term" value="P:iron ion transport"/>
    <property type="evidence" value="ECO:0007669"/>
    <property type="project" value="InterPro"/>
</dbReference>
<reference evidence="6 7" key="1">
    <citation type="submission" date="2018-10" db="EMBL/GenBank/DDBJ databases">
        <authorList>
            <person name="Ekblom R."/>
            <person name="Jareborg N."/>
        </authorList>
    </citation>
    <scope>NUCLEOTIDE SEQUENCE [LARGE SCALE GENOMIC DNA]</scope>
    <source>
        <tissue evidence="6">Muscle</tissue>
    </source>
</reference>
<dbReference type="Proteomes" id="UP000269945">
    <property type="component" value="Unassembled WGS sequence"/>
</dbReference>
<dbReference type="InterPro" id="IPR012347">
    <property type="entry name" value="Ferritin-like"/>
</dbReference>
<accession>A0A9X9LCA4</accession>
<comment type="caution">
    <text evidence="6">The sequence shown here is derived from an EMBL/GenBank/DDBJ whole genome shotgun (WGS) entry which is preliminary data.</text>
</comment>
<sequence length="148" mass="16497">QPSEPYSLSPSASETSQHLTPGLAPNYRSTISSQIREYYSTQVKAVVSCVVSSHLRASCTYLSLGFYFCSKDVTLEAVGHFFYLLAEKREGTELLLKMQNQCSSHTLFQDVQRLSQDEWVRPWMPQKPPGSGEREPGSFASACSGFCL</sequence>
<dbReference type="SUPFAM" id="SSF47240">
    <property type="entry name" value="Ferritin-like"/>
    <property type="match status" value="1"/>
</dbReference>
<evidence type="ECO:0000256" key="4">
    <source>
        <dbReference type="ARBA" id="ARBA00047045"/>
    </source>
</evidence>
<dbReference type="EMBL" id="CYRY02000270">
    <property type="protein sequence ID" value="VCW49274.1"/>
    <property type="molecule type" value="Genomic_DNA"/>
</dbReference>
<dbReference type="PANTHER" id="PTHR11431:SF47">
    <property type="entry name" value="FERRITIN LIGHT CHAIN"/>
    <property type="match status" value="1"/>
</dbReference>
<dbReference type="GO" id="GO:0008198">
    <property type="term" value="F:ferrous iron binding"/>
    <property type="evidence" value="ECO:0007669"/>
    <property type="project" value="TreeGrafter"/>
</dbReference>
<feature type="compositionally biased region" description="Polar residues" evidence="5">
    <location>
        <begin position="1"/>
        <end position="19"/>
    </location>
</feature>
<evidence type="ECO:0000256" key="3">
    <source>
        <dbReference type="ARBA" id="ARBA00045578"/>
    </source>
</evidence>
<gene>
    <name evidence="6" type="ORF">BN2614_LOCUS5</name>
</gene>
<dbReference type="AlphaFoldDB" id="A0A9X9LCA4"/>
<evidence type="ECO:0000313" key="7">
    <source>
        <dbReference type="Proteomes" id="UP000269945"/>
    </source>
</evidence>
<dbReference type="InterPro" id="IPR009078">
    <property type="entry name" value="Ferritin-like_SF"/>
</dbReference>
<dbReference type="GO" id="GO:0044754">
    <property type="term" value="C:autolysosome"/>
    <property type="evidence" value="ECO:0007669"/>
    <property type="project" value="UniProtKB-SubCell"/>
</dbReference>
<comment type="subcellular location">
    <subcellularLocation>
        <location evidence="2">Autolysosome</location>
    </subcellularLocation>
</comment>
<evidence type="ECO:0000313" key="6">
    <source>
        <dbReference type="EMBL" id="VCW49274.1"/>
    </source>
</evidence>
<organism evidence="6 7">
    <name type="scientific">Gulo gulo</name>
    <name type="common">Wolverine</name>
    <name type="synonym">Gluton</name>
    <dbReference type="NCBI Taxonomy" id="48420"/>
    <lineage>
        <taxon>Eukaryota</taxon>
        <taxon>Metazoa</taxon>
        <taxon>Chordata</taxon>
        <taxon>Craniata</taxon>
        <taxon>Vertebrata</taxon>
        <taxon>Euteleostomi</taxon>
        <taxon>Mammalia</taxon>
        <taxon>Eutheria</taxon>
        <taxon>Laurasiatheria</taxon>
        <taxon>Carnivora</taxon>
        <taxon>Caniformia</taxon>
        <taxon>Musteloidea</taxon>
        <taxon>Mustelidae</taxon>
        <taxon>Guloninae</taxon>
        <taxon>Gulo</taxon>
    </lineage>
</organism>
<dbReference type="Gene3D" id="1.20.1260.10">
    <property type="match status" value="1"/>
</dbReference>
<comment type="subunit">
    <text evidence="4">Oligomer of 24 subunits. There are two types of subunits: L (light) chain and H (heavy) chain. The major chain can be light or heavy, depending on the species and tissue type. The functional molecule forms a roughly spherical shell with a diameter of 12 nm and contains a central cavity into which the insoluble mineral iron core is deposited. Interacts with NCOA4.</text>
</comment>
<name>A0A9X9LCA4_GULGU</name>
<keyword evidence="7" id="KW-1185">Reference proteome</keyword>
<evidence type="ECO:0000256" key="1">
    <source>
        <dbReference type="ARBA" id="ARBA00040044"/>
    </source>
</evidence>
<comment type="function">
    <text evidence="3">Stores iron in a soluble, non-toxic, readily available form. Important for iron homeostasis. Iron is taken up in the ferrous form and deposited as ferric hydroxides after oxidation. Also plays a role in delivery of iron to cells. Mediates iron uptake in capsule cells of the developing kidney. Delivery to lysosomes by the cargo receptor NCOA4 for autophagic degradation and release or iron.</text>
</comment>
<evidence type="ECO:0000256" key="5">
    <source>
        <dbReference type="SAM" id="MobiDB-lite"/>
    </source>
</evidence>
<evidence type="ECO:0000256" key="2">
    <source>
        <dbReference type="ARBA" id="ARBA00044942"/>
    </source>
</evidence>